<dbReference type="EMBL" id="BIFQ01000001">
    <property type="protein sequence ID" value="GCE04120.1"/>
    <property type="molecule type" value="Genomic_DNA"/>
</dbReference>
<organism evidence="3 4">
    <name type="scientific">Dictyobacter aurantiacus</name>
    <dbReference type="NCBI Taxonomy" id="1936993"/>
    <lineage>
        <taxon>Bacteria</taxon>
        <taxon>Bacillati</taxon>
        <taxon>Chloroflexota</taxon>
        <taxon>Ktedonobacteria</taxon>
        <taxon>Ktedonobacterales</taxon>
        <taxon>Dictyobacteraceae</taxon>
        <taxon>Dictyobacter</taxon>
    </lineage>
</organism>
<comment type="caution">
    <text evidence="3">The sequence shown here is derived from an EMBL/GenBank/DDBJ whole genome shotgun (WGS) entry which is preliminary data.</text>
</comment>
<dbReference type="PROSITE" id="PS51257">
    <property type="entry name" value="PROKAR_LIPOPROTEIN"/>
    <property type="match status" value="1"/>
</dbReference>
<evidence type="ECO:0000313" key="3">
    <source>
        <dbReference type="EMBL" id="GCE04120.1"/>
    </source>
</evidence>
<feature type="domain" description="Bacterial spore germination immunoglobulin-like" evidence="2">
    <location>
        <begin position="307"/>
        <end position="393"/>
    </location>
</feature>
<gene>
    <name evidence="3" type="ORF">KDAU_14490</name>
</gene>
<evidence type="ECO:0000256" key="1">
    <source>
        <dbReference type="SAM" id="SignalP"/>
    </source>
</evidence>
<dbReference type="AlphaFoldDB" id="A0A401ZB58"/>
<dbReference type="Pfam" id="PF10648">
    <property type="entry name" value="Gmad2"/>
    <property type="match status" value="1"/>
</dbReference>
<dbReference type="RefSeq" id="WP_126595305.1">
    <property type="nucleotide sequence ID" value="NZ_BIFQ01000001.1"/>
</dbReference>
<keyword evidence="4" id="KW-1185">Reference proteome</keyword>
<name>A0A401ZB58_9CHLR</name>
<dbReference type="Proteomes" id="UP000287224">
    <property type="component" value="Unassembled WGS sequence"/>
</dbReference>
<feature type="signal peptide" evidence="1">
    <location>
        <begin position="1"/>
        <end position="28"/>
    </location>
</feature>
<dbReference type="InterPro" id="IPR018911">
    <property type="entry name" value="Gmad2_Ig-like_dom"/>
</dbReference>
<protein>
    <recommendedName>
        <fullName evidence="2">Bacterial spore germination immunoglobulin-like domain-containing protein</fullName>
    </recommendedName>
</protein>
<proteinExistence type="predicted"/>
<evidence type="ECO:0000259" key="2">
    <source>
        <dbReference type="Pfam" id="PF10648"/>
    </source>
</evidence>
<accession>A0A401ZB58</accession>
<dbReference type="OrthoDB" id="147537at2"/>
<feature type="chain" id="PRO_5019243929" description="Bacterial spore germination immunoglobulin-like domain-containing protein" evidence="1">
    <location>
        <begin position="29"/>
        <end position="405"/>
    </location>
</feature>
<sequence length="405" mass="43305">MGTCIQRQSLQSLYMNATVCLLALFMLAACSLDNGNSGTNTTTGKPTTPTSMPATATATATPSIKLGAQPCPAAVSQPSYWNTKIPTQANVNQVENVTCANLMGKVDLQAVVTVRYAGTGHMLDVHVYNNITNPKPDGIFQLTNLYNGEARISTYNTLLTSEANQKSPQNLNQPPASITNDLQREFKWSDSNQTLVPVTFPGFFPSTTRYQAEADQQKVNQGQEAWQLNAELVASKFVAQSKLFNWQNGIQTTTVSGGGKNDVNAIVKVEKTAPAGRNAVTITMSRLENNANGGIWIVTRVDSPQLSITSPEQQSRIQSPVTVSGKGTAFEGIIGKISIFDSQYNMLGNANARGQQGNGMTSFSSSVNYTPTFKNGSEEGIVAIFSYSNADGSVSGLAMAKEILS</sequence>
<keyword evidence="1" id="KW-0732">Signal</keyword>
<reference evidence="4" key="1">
    <citation type="submission" date="2018-12" db="EMBL/GenBank/DDBJ databases">
        <title>Tengunoibacter tsumagoiensis gen. nov., sp. nov., Dictyobacter kobayashii sp. nov., D. alpinus sp. nov., and D. joshuensis sp. nov. and description of Dictyobacteraceae fam. nov. within the order Ktedonobacterales isolated from Tengu-no-mugimeshi.</title>
        <authorList>
            <person name="Wang C.M."/>
            <person name="Zheng Y."/>
            <person name="Sakai Y."/>
            <person name="Toyoda A."/>
            <person name="Minakuchi Y."/>
            <person name="Abe K."/>
            <person name="Yokota A."/>
            <person name="Yabe S."/>
        </authorList>
    </citation>
    <scope>NUCLEOTIDE SEQUENCE [LARGE SCALE GENOMIC DNA]</scope>
    <source>
        <strain evidence="4">S-27</strain>
    </source>
</reference>
<evidence type="ECO:0000313" key="4">
    <source>
        <dbReference type="Proteomes" id="UP000287224"/>
    </source>
</evidence>